<comment type="caution">
    <text evidence="1">The sequence shown here is derived from an EMBL/GenBank/DDBJ whole genome shotgun (WGS) entry which is preliminary data.</text>
</comment>
<evidence type="ECO:0000313" key="1">
    <source>
        <dbReference type="EMBL" id="GJS51129.1"/>
    </source>
</evidence>
<reference evidence="1" key="2">
    <citation type="submission" date="2022-01" db="EMBL/GenBank/DDBJ databases">
        <authorList>
            <person name="Yamashiro T."/>
            <person name="Shiraishi A."/>
            <person name="Satake H."/>
            <person name="Nakayama K."/>
        </authorList>
    </citation>
    <scope>NUCLEOTIDE SEQUENCE</scope>
</reference>
<protein>
    <submittedName>
        <fullName evidence="1">Uncharacterized protein</fullName>
    </submittedName>
</protein>
<evidence type="ECO:0000313" key="2">
    <source>
        <dbReference type="Proteomes" id="UP001151760"/>
    </source>
</evidence>
<accession>A0ABQ4WE42</accession>
<proteinExistence type="predicted"/>
<keyword evidence="2" id="KW-1185">Reference proteome</keyword>
<dbReference type="EMBL" id="BQNB010008564">
    <property type="protein sequence ID" value="GJS51129.1"/>
    <property type="molecule type" value="Genomic_DNA"/>
</dbReference>
<reference evidence="1" key="1">
    <citation type="journal article" date="2022" name="Int. J. Mol. Sci.">
        <title>Draft Genome of Tanacetum Coccineum: Genomic Comparison of Closely Related Tanacetum-Family Plants.</title>
        <authorList>
            <person name="Yamashiro T."/>
            <person name="Shiraishi A."/>
            <person name="Nakayama K."/>
            <person name="Satake H."/>
        </authorList>
    </citation>
    <scope>NUCLEOTIDE SEQUENCE</scope>
</reference>
<organism evidence="1 2">
    <name type="scientific">Tanacetum coccineum</name>
    <dbReference type="NCBI Taxonomy" id="301880"/>
    <lineage>
        <taxon>Eukaryota</taxon>
        <taxon>Viridiplantae</taxon>
        <taxon>Streptophyta</taxon>
        <taxon>Embryophyta</taxon>
        <taxon>Tracheophyta</taxon>
        <taxon>Spermatophyta</taxon>
        <taxon>Magnoliopsida</taxon>
        <taxon>eudicotyledons</taxon>
        <taxon>Gunneridae</taxon>
        <taxon>Pentapetalae</taxon>
        <taxon>asterids</taxon>
        <taxon>campanulids</taxon>
        <taxon>Asterales</taxon>
        <taxon>Asteraceae</taxon>
        <taxon>Asteroideae</taxon>
        <taxon>Anthemideae</taxon>
        <taxon>Anthemidinae</taxon>
        <taxon>Tanacetum</taxon>
    </lineage>
</organism>
<gene>
    <name evidence="1" type="ORF">Tco_0624491</name>
</gene>
<name>A0ABQ4WE42_9ASTR</name>
<dbReference type="Proteomes" id="UP001151760">
    <property type="component" value="Unassembled WGS sequence"/>
</dbReference>
<sequence length="192" mass="21145">MPATPSLCSVCTILQEIWCSMNGNLPDVSKKNNVSTSGNKKKDVETTIEVSSLNQFDVLNLVENDVDLGTNGWTSNLASKKTNSSGSSLIIDGKVTLVDDEGKPLTTMDSLDDHDSKDEVASIDNDMEIFLASKDVGYGTNSLSEQWKESYGNGDYDYDPYDDDMYEGLDIPDKIQDICDNLDIKVHGRKKK</sequence>